<evidence type="ECO:0000259" key="11">
    <source>
        <dbReference type="Pfam" id="PF08263"/>
    </source>
</evidence>
<evidence type="ECO:0000256" key="1">
    <source>
        <dbReference type="ARBA" id="ARBA00004479"/>
    </source>
</evidence>
<keyword evidence="3" id="KW-0812">Transmembrane</keyword>
<keyword evidence="4 10" id="KW-0732">Signal</keyword>
<name>V4RRV4_CITCL</name>
<keyword evidence="2" id="KW-0433">Leucine-rich repeat</keyword>
<evidence type="ECO:0000313" key="12">
    <source>
        <dbReference type="EMBL" id="ESR37268.1"/>
    </source>
</evidence>
<dbReference type="Pfam" id="PF00560">
    <property type="entry name" value="LRR_1"/>
    <property type="match status" value="1"/>
</dbReference>
<organism evidence="12 13">
    <name type="scientific">Citrus clementina</name>
    <name type="common">Clementine</name>
    <name type="synonym">Citrus deliciosa x Citrus sinensis</name>
    <dbReference type="NCBI Taxonomy" id="85681"/>
    <lineage>
        <taxon>Eukaryota</taxon>
        <taxon>Viridiplantae</taxon>
        <taxon>Streptophyta</taxon>
        <taxon>Embryophyta</taxon>
        <taxon>Tracheophyta</taxon>
        <taxon>Spermatophyta</taxon>
        <taxon>Magnoliopsida</taxon>
        <taxon>eudicotyledons</taxon>
        <taxon>Gunneridae</taxon>
        <taxon>Pentapetalae</taxon>
        <taxon>rosids</taxon>
        <taxon>malvids</taxon>
        <taxon>Sapindales</taxon>
        <taxon>Rutaceae</taxon>
        <taxon>Aurantioideae</taxon>
        <taxon>Citrus</taxon>
    </lineage>
</organism>
<dbReference type="InterPro" id="IPR001611">
    <property type="entry name" value="Leu-rich_rpt"/>
</dbReference>
<dbReference type="PANTHER" id="PTHR48063:SF98">
    <property type="entry name" value="LRR RECEPTOR-LIKE SERINE_THREONINE-PROTEIN KINASE FLS2"/>
    <property type="match status" value="1"/>
</dbReference>
<dbReference type="EMBL" id="KI536978">
    <property type="protein sequence ID" value="ESR37268.1"/>
    <property type="molecule type" value="Genomic_DNA"/>
</dbReference>
<evidence type="ECO:0000256" key="5">
    <source>
        <dbReference type="ARBA" id="ARBA00022737"/>
    </source>
</evidence>
<protein>
    <recommendedName>
        <fullName evidence="11">Leucine-rich repeat-containing N-terminal plant-type domain-containing protein</fullName>
    </recommendedName>
</protein>
<dbReference type="GO" id="GO:0016020">
    <property type="term" value="C:membrane"/>
    <property type="evidence" value="ECO:0007669"/>
    <property type="project" value="UniProtKB-SubCell"/>
</dbReference>
<dbReference type="Gramene" id="ESR37268">
    <property type="protein sequence ID" value="ESR37268"/>
    <property type="gene ID" value="CICLE_v10030319mg"/>
</dbReference>
<evidence type="ECO:0000256" key="10">
    <source>
        <dbReference type="SAM" id="SignalP"/>
    </source>
</evidence>
<evidence type="ECO:0000256" key="8">
    <source>
        <dbReference type="ARBA" id="ARBA00023170"/>
    </source>
</evidence>
<reference evidence="12 13" key="1">
    <citation type="submission" date="2013-10" db="EMBL/GenBank/DDBJ databases">
        <authorList>
            <consortium name="International Citrus Genome Consortium"/>
            <person name="Jenkins J."/>
            <person name="Schmutz J."/>
            <person name="Prochnik S."/>
            <person name="Rokhsar D."/>
            <person name="Gmitter F."/>
            <person name="Ollitrault P."/>
            <person name="Machado M."/>
            <person name="Talon M."/>
            <person name="Wincker P."/>
            <person name="Jaillon O."/>
            <person name="Morgante M."/>
        </authorList>
    </citation>
    <scope>NUCLEOTIDE SEQUENCE</scope>
    <source>
        <strain evidence="13">cv. Clemenules</strain>
    </source>
</reference>
<keyword evidence="8" id="KW-0675">Receptor</keyword>
<dbReference type="AlphaFoldDB" id="V4RRV4"/>
<keyword evidence="7" id="KW-0472">Membrane</keyword>
<dbReference type="Gene3D" id="3.80.10.10">
    <property type="entry name" value="Ribonuclease Inhibitor"/>
    <property type="match status" value="2"/>
</dbReference>
<evidence type="ECO:0000256" key="4">
    <source>
        <dbReference type="ARBA" id="ARBA00022729"/>
    </source>
</evidence>
<dbReference type="PANTHER" id="PTHR48063">
    <property type="entry name" value="LRR RECEPTOR-LIKE KINASE"/>
    <property type="match status" value="1"/>
</dbReference>
<dbReference type="KEGG" id="cic:CICLE_v10030319mg"/>
<evidence type="ECO:0000256" key="7">
    <source>
        <dbReference type="ARBA" id="ARBA00023136"/>
    </source>
</evidence>
<keyword evidence="13" id="KW-1185">Reference proteome</keyword>
<dbReference type="SUPFAM" id="SSF52047">
    <property type="entry name" value="RNI-like"/>
    <property type="match status" value="1"/>
</dbReference>
<feature type="chain" id="PRO_5004727011" description="Leucine-rich repeat-containing N-terminal plant-type domain-containing protein" evidence="10">
    <location>
        <begin position="24"/>
        <end position="296"/>
    </location>
</feature>
<dbReference type="eggNOG" id="KOG0619">
    <property type="taxonomic scope" value="Eukaryota"/>
</dbReference>
<keyword evidence="6" id="KW-1133">Transmembrane helix</keyword>
<evidence type="ECO:0000256" key="9">
    <source>
        <dbReference type="ARBA" id="ARBA00023180"/>
    </source>
</evidence>
<dbReference type="InParanoid" id="V4RRV4"/>
<evidence type="ECO:0000256" key="2">
    <source>
        <dbReference type="ARBA" id="ARBA00022614"/>
    </source>
</evidence>
<feature type="signal peptide" evidence="10">
    <location>
        <begin position="1"/>
        <end position="23"/>
    </location>
</feature>
<evidence type="ECO:0000256" key="3">
    <source>
        <dbReference type="ARBA" id="ARBA00022692"/>
    </source>
</evidence>
<sequence length="296" mass="33782">MSVFVALVFVALFATADISLCYGNSYVGCKESEREALLKLKRNMKDLSNRLASWIIGDWDCCKWVGIFCNNFTGHILELNLEHPFGYLKYSDAEDDDHYMRSILVGKMNFSLVDLKHLVHLDLSVNDFQGIQIPKYLGSLENLRYLNFSGSKFAGMIRHQLGNDSSPNLSWIDCRLQVDSLLWLSGLLLLEHVDLGQEINLLNSLKVTKLSFCKHYNFPYLSSTNFSSVNALRPFGKYFNNTLFQYGSWIYSLRHLVFIVLSYNQFQGKIPSTLGNSTSLKHIDLFHNQFNSASPG</sequence>
<keyword evidence="5" id="KW-0677">Repeat</keyword>
<feature type="domain" description="Leucine-rich repeat-containing N-terminal plant-type" evidence="11">
    <location>
        <begin position="32"/>
        <end position="70"/>
    </location>
</feature>
<evidence type="ECO:0000313" key="13">
    <source>
        <dbReference type="Proteomes" id="UP000030687"/>
    </source>
</evidence>
<accession>V4RRV4</accession>
<gene>
    <name evidence="12" type="ORF">CICLE_v10030319mg</name>
</gene>
<dbReference type="InterPro" id="IPR032675">
    <property type="entry name" value="LRR_dom_sf"/>
</dbReference>
<keyword evidence="9" id="KW-0325">Glycoprotein</keyword>
<dbReference type="InterPro" id="IPR013210">
    <property type="entry name" value="LRR_N_plant-typ"/>
</dbReference>
<dbReference type="Pfam" id="PF08263">
    <property type="entry name" value="LRRNT_2"/>
    <property type="match status" value="1"/>
</dbReference>
<comment type="subcellular location">
    <subcellularLocation>
        <location evidence="1">Membrane</location>
        <topology evidence="1">Single-pass type I membrane protein</topology>
    </subcellularLocation>
</comment>
<dbReference type="InterPro" id="IPR046956">
    <property type="entry name" value="RLP23-like"/>
</dbReference>
<dbReference type="Proteomes" id="UP000030687">
    <property type="component" value="Unassembled WGS sequence"/>
</dbReference>
<proteinExistence type="predicted"/>
<evidence type="ECO:0000256" key="6">
    <source>
        <dbReference type="ARBA" id="ARBA00022989"/>
    </source>
</evidence>
<dbReference type="OMA" id="LNGCKEY"/>